<evidence type="ECO:0000259" key="1">
    <source>
        <dbReference type="PROSITE" id="PS50181"/>
    </source>
</evidence>
<dbReference type="InterPro" id="IPR036047">
    <property type="entry name" value="F-box-like_dom_sf"/>
</dbReference>
<gene>
    <name evidence="3" type="ORF">MtrunA17_Chr3g0104721</name>
</gene>
<feature type="domain" description="F-box" evidence="1">
    <location>
        <begin position="28"/>
        <end position="64"/>
    </location>
</feature>
<accession>I3SAB3</accession>
<reference evidence="3" key="3">
    <citation type="journal article" date="2018" name="Nat. Plants">
        <title>Whole-genome landscape of Medicago truncatula symbiotic genes.</title>
        <authorList>
            <person name="Pecrix Y."/>
            <person name="Gamas P."/>
            <person name="Carrere S."/>
        </authorList>
    </citation>
    <scope>NUCLEOTIDE SEQUENCE</scope>
    <source>
        <tissue evidence="3">Leaves</tissue>
    </source>
</reference>
<dbReference type="EMBL" id="PSQE01000003">
    <property type="protein sequence ID" value="RHN67628.1"/>
    <property type="molecule type" value="Genomic_DNA"/>
</dbReference>
<dbReference type="Gene3D" id="1.20.1280.50">
    <property type="match status" value="1"/>
</dbReference>
<dbReference type="EMBL" id="BT137410">
    <property type="protein sequence ID" value="AFK37205.1"/>
    <property type="molecule type" value="mRNA"/>
</dbReference>
<dbReference type="Pfam" id="PF00646">
    <property type="entry name" value="F-box"/>
    <property type="match status" value="1"/>
</dbReference>
<dbReference type="AlphaFoldDB" id="I3SAB3"/>
<dbReference type="KEGG" id="mtr:25490871"/>
<dbReference type="SMART" id="SM00256">
    <property type="entry name" value="FBOX"/>
    <property type="match status" value="1"/>
</dbReference>
<proteinExistence type="evidence at transcript level"/>
<sequence length="303" mass="34198">MPNKVETSDVPDFIKKMEKAIHCENENEDRLSDLPDNVLLHILSFLNTKYAVQTCILSTRWKNLWKHIPTLILHCLEFPTMENFTSSVSKILTLRDSTTSLHALDLDRTPYDGNIPSELLKKILDYVSSHNSHLRELGISVRGDSGLILHCVSSCHALTSLTLSVYPKGGNNERTLFPKSLKLPALTSLFLQNFAFCGDESSCVEPFFAFKMLNSLVIQKCEVRDARVLVISSETLVNLSINNSPHEDTITDKIELSTPSLRNFSYRGNHAQKICDKGHSSISMLALRFLCLLFGFSRHFLIN</sequence>
<dbReference type="Proteomes" id="UP000265566">
    <property type="component" value="Chromosome 3"/>
</dbReference>
<dbReference type="PANTHER" id="PTHR32212">
    <property type="entry name" value="CYCLIN-LIKE F-BOX"/>
    <property type="match status" value="1"/>
</dbReference>
<dbReference type="PANTHER" id="PTHR32212:SF269">
    <property type="entry name" value="F-BOX_RNI_FBD-LIKE DOMAIN PROTEIN"/>
    <property type="match status" value="1"/>
</dbReference>
<evidence type="ECO:0000313" key="4">
    <source>
        <dbReference type="Proteomes" id="UP000265566"/>
    </source>
</evidence>
<dbReference type="PROSITE" id="PS50181">
    <property type="entry name" value="FBOX"/>
    <property type="match status" value="1"/>
</dbReference>
<dbReference type="InterPro" id="IPR001810">
    <property type="entry name" value="F-box_dom"/>
</dbReference>
<dbReference type="InterPro" id="IPR032675">
    <property type="entry name" value="LRR_dom_sf"/>
</dbReference>
<dbReference type="CDD" id="cd22160">
    <property type="entry name" value="F-box_AtFBL13-like"/>
    <property type="match status" value="1"/>
</dbReference>
<dbReference type="InterPro" id="IPR053781">
    <property type="entry name" value="F-box_AtFBL13-like"/>
</dbReference>
<dbReference type="SUPFAM" id="SSF52047">
    <property type="entry name" value="RNI-like"/>
    <property type="match status" value="1"/>
</dbReference>
<reference evidence="2" key="1">
    <citation type="submission" date="2012-05" db="EMBL/GenBank/DDBJ databases">
        <authorList>
            <person name="Krishnakumar V."/>
            <person name="Cheung F."/>
            <person name="Xiao Y."/>
            <person name="Chan A."/>
            <person name="Moskal W.A."/>
            <person name="Town C.D."/>
        </authorList>
    </citation>
    <scope>NUCLEOTIDE SEQUENCE</scope>
</reference>
<dbReference type="SUPFAM" id="SSF81383">
    <property type="entry name" value="F-box domain"/>
    <property type="match status" value="1"/>
</dbReference>
<dbReference type="Gramene" id="rna15835">
    <property type="protein sequence ID" value="RHN67628.1"/>
    <property type="gene ID" value="gene15835"/>
</dbReference>
<reference evidence="4" key="2">
    <citation type="journal article" date="2018" name="Nat. Plants">
        <title>Whole-genome landscape of Medicago truncatula symbiotic genes.</title>
        <authorList>
            <person name="Pecrix Y."/>
            <person name="Staton S.E."/>
            <person name="Sallet E."/>
            <person name="Lelandais-Briere C."/>
            <person name="Moreau S."/>
            <person name="Carrere S."/>
            <person name="Blein T."/>
            <person name="Jardinaud M.F."/>
            <person name="Latrasse D."/>
            <person name="Zouine M."/>
            <person name="Zahm M."/>
            <person name="Kreplak J."/>
            <person name="Mayjonade B."/>
            <person name="Satge C."/>
            <person name="Perez M."/>
            <person name="Cauet S."/>
            <person name="Marande W."/>
            <person name="Chantry-Darmon C."/>
            <person name="Lopez-Roques C."/>
            <person name="Bouchez O."/>
            <person name="Berard A."/>
            <person name="Debelle F."/>
            <person name="Munos S."/>
            <person name="Bendahmane A."/>
            <person name="Berges H."/>
            <person name="Niebel A."/>
            <person name="Buitink J."/>
            <person name="Frugier F."/>
            <person name="Benhamed M."/>
            <person name="Crespi M."/>
            <person name="Gouzy J."/>
            <person name="Gamas P."/>
        </authorList>
    </citation>
    <scope>NUCLEOTIDE SEQUENCE [LARGE SCALE GENOMIC DNA]</scope>
    <source>
        <strain evidence="4">cv. Jemalong A17</strain>
    </source>
</reference>
<evidence type="ECO:0000313" key="2">
    <source>
        <dbReference type="EMBL" id="AFK37205.1"/>
    </source>
</evidence>
<name>I3SAB3_MEDTR</name>
<organism evidence="2">
    <name type="scientific">Medicago truncatula</name>
    <name type="common">Barrel medic</name>
    <name type="synonym">Medicago tribuloides</name>
    <dbReference type="NCBI Taxonomy" id="3880"/>
    <lineage>
        <taxon>Eukaryota</taxon>
        <taxon>Viridiplantae</taxon>
        <taxon>Streptophyta</taxon>
        <taxon>Embryophyta</taxon>
        <taxon>Tracheophyta</taxon>
        <taxon>Spermatophyta</taxon>
        <taxon>Magnoliopsida</taxon>
        <taxon>eudicotyledons</taxon>
        <taxon>Gunneridae</taxon>
        <taxon>Pentapetalae</taxon>
        <taxon>rosids</taxon>
        <taxon>fabids</taxon>
        <taxon>Fabales</taxon>
        <taxon>Fabaceae</taxon>
        <taxon>Papilionoideae</taxon>
        <taxon>50 kb inversion clade</taxon>
        <taxon>NPAAA clade</taxon>
        <taxon>Hologalegina</taxon>
        <taxon>IRL clade</taxon>
        <taxon>Trifolieae</taxon>
        <taxon>Medicago</taxon>
    </lineage>
</organism>
<protein>
    <submittedName>
        <fullName evidence="3">Putative F-box domain, leucine-rich repeat domain, L domain-containing protein</fullName>
    </submittedName>
</protein>
<dbReference type="OrthoDB" id="1848700at2759"/>
<dbReference type="Gene3D" id="3.80.10.10">
    <property type="entry name" value="Ribonuclease Inhibitor"/>
    <property type="match status" value="1"/>
</dbReference>
<evidence type="ECO:0000313" key="3">
    <source>
        <dbReference type="EMBL" id="RHN67628.1"/>
    </source>
</evidence>